<evidence type="ECO:0000313" key="3">
    <source>
        <dbReference type="EMBL" id="ABU60107.1"/>
    </source>
</evidence>
<keyword evidence="2" id="KW-0812">Transmembrane</keyword>
<accession>A7NRB1</accession>
<organism evidence="3 4">
    <name type="scientific">Roseiflexus castenholzii (strain DSM 13941 / HLO8)</name>
    <dbReference type="NCBI Taxonomy" id="383372"/>
    <lineage>
        <taxon>Bacteria</taxon>
        <taxon>Bacillati</taxon>
        <taxon>Chloroflexota</taxon>
        <taxon>Chloroflexia</taxon>
        <taxon>Chloroflexales</taxon>
        <taxon>Roseiflexineae</taxon>
        <taxon>Roseiflexaceae</taxon>
        <taxon>Roseiflexus</taxon>
    </lineage>
</organism>
<dbReference type="Proteomes" id="UP000000263">
    <property type="component" value="Chromosome"/>
</dbReference>
<dbReference type="EMBL" id="CP000804">
    <property type="protein sequence ID" value="ABU60107.1"/>
    <property type="molecule type" value="Genomic_DNA"/>
</dbReference>
<gene>
    <name evidence="3" type="ordered locus">Rcas_4075</name>
</gene>
<dbReference type="AlphaFoldDB" id="A7NRB1"/>
<dbReference type="STRING" id="383372.Rcas_4075"/>
<keyword evidence="2" id="KW-1133">Transmembrane helix</keyword>
<dbReference type="HOGENOM" id="CLU_1766622_0_0_0"/>
<keyword evidence="2" id="KW-0472">Membrane</keyword>
<name>A7NRB1_ROSCS</name>
<feature type="region of interest" description="Disordered" evidence="1">
    <location>
        <begin position="84"/>
        <end position="147"/>
    </location>
</feature>
<protein>
    <submittedName>
        <fullName evidence="3">Uncharacterized protein</fullName>
    </submittedName>
</protein>
<feature type="transmembrane region" description="Helical" evidence="2">
    <location>
        <begin position="26"/>
        <end position="46"/>
    </location>
</feature>
<proteinExistence type="predicted"/>
<reference evidence="3 4" key="1">
    <citation type="submission" date="2007-08" db="EMBL/GenBank/DDBJ databases">
        <title>Complete sequence of Roseiflexus castenholzii DSM 13941.</title>
        <authorList>
            <consortium name="US DOE Joint Genome Institute"/>
            <person name="Copeland A."/>
            <person name="Lucas S."/>
            <person name="Lapidus A."/>
            <person name="Barry K."/>
            <person name="Glavina del Rio T."/>
            <person name="Dalin E."/>
            <person name="Tice H."/>
            <person name="Pitluck S."/>
            <person name="Thompson L.S."/>
            <person name="Brettin T."/>
            <person name="Bruce D."/>
            <person name="Detter J.C."/>
            <person name="Han C."/>
            <person name="Tapia R."/>
            <person name="Schmutz J."/>
            <person name="Larimer F."/>
            <person name="Land M."/>
            <person name="Hauser L."/>
            <person name="Kyrpides N."/>
            <person name="Mikhailova N."/>
            <person name="Bryant D.A."/>
            <person name="Hanada S."/>
            <person name="Tsukatani Y."/>
            <person name="Richardson P."/>
        </authorList>
    </citation>
    <scope>NUCLEOTIDE SEQUENCE [LARGE SCALE GENOMIC DNA]</scope>
    <source>
        <strain evidence="4">DSM 13941 / HLO8</strain>
    </source>
</reference>
<feature type="transmembrane region" description="Helical" evidence="2">
    <location>
        <begin position="52"/>
        <end position="75"/>
    </location>
</feature>
<sequence length="147" mass="16178">MRQAGAEQAKRRTLAMEGKKPTRMDGVLKTAFVVGVAIAVETLVLRRLFTNLSWGIALGIFLVASLLLVALQYIVSKRYAMHAARHRRHRRRQEPSPVLWNGLDPSSVPTTHHAAGSNHKSGPPREPTPDSALPGEDGIISRESSQR</sequence>
<dbReference type="KEGG" id="rca:Rcas_4075"/>
<keyword evidence="4" id="KW-1185">Reference proteome</keyword>
<evidence type="ECO:0000313" key="4">
    <source>
        <dbReference type="Proteomes" id="UP000000263"/>
    </source>
</evidence>
<evidence type="ECO:0000256" key="1">
    <source>
        <dbReference type="SAM" id="MobiDB-lite"/>
    </source>
</evidence>
<evidence type="ECO:0000256" key="2">
    <source>
        <dbReference type="SAM" id="Phobius"/>
    </source>
</evidence>